<protein>
    <submittedName>
        <fullName evidence="2">Uncharacterized protein</fullName>
    </submittedName>
</protein>
<evidence type="ECO:0000313" key="3">
    <source>
        <dbReference type="Proteomes" id="UP000813385"/>
    </source>
</evidence>
<reference evidence="2" key="1">
    <citation type="journal article" date="2021" name="Nat. Commun.">
        <title>Genetic determinants of endophytism in the Arabidopsis root mycobiome.</title>
        <authorList>
            <person name="Mesny F."/>
            <person name="Miyauchi S."/>
            <person name="Thiergart T."/>
            <person name="Pickel B."/>
            <person name="Atanasova L."/>
            <person name="Karlsson M."/>
            <person name="Huettel B."/>
            <person name="Barry K.W."/>
            <person name="Haridas S."/>
            <person name="Chen C."/>
            <person name="Bauer D."/>
            <person name="Andreopoulos W."/>
            <person name="Pangilinan J."/>
            <person name="LaButti K."/>
            <person name="Riley R."/>
            <person name="Lipzen A."/>
            <person name="Clum A."/>
            <person name="Drula E."/>
            <person name="Henrissat B."/>
            <person name="Kohler A."/>
            <person name="Grigoriev I.V."/>
            <person name="Martin F.M."/>
            <person name="Hacquard S."/>
        </authorList>
    </citation>
    <scope>NUCLEOTIDE SEQUENCE</scope>
    <source>
        <strain evidence="2">MPI-CAGE-AT-0016</strain>
    </source>
</reference>
<feature type="region of interest" description="Disordered" evidence="1">
    <location>
        <begin position="199"/>
        <end position="228"/>
    </location>
</feature>
<evidence type="ECO:0000256" key="1">
    <source>
        <dbReference type="SAM" id="MobiDB-lite"/>
    </source>
</evidence>
<gene>
    <name evidence="2" type="ORF">B0T11DRAFT_335646</name>
</gene>
<comment type="caution">
    <text evidence="2">The sequence shown here is derived from an EMBL/GenBank/DDBJ whole genome shotgun (WGS) entry which is preliminary data.</text>
</comment>
<feature type="compositionally biased region" description="Basic residues" evidence="1">
    <location>
        <begin position="209"/>
        <end position="222"/>
    </location>
</feature>
<accession>A0A8K0XA55</accession>
<organism evidence="2 3">
    <name type="scientific">Plectosphaerella cucumerina</name>
    <dbReference type="NCBI Taxonomy" id="40658"/>
    <lineage>
        <taxon>Eukaryota</taxon>
        <taxon>Fungi</taxon>
        <taxon>Dikarya</taxon>
        <taxon>Ascomycota</taxon>
        <taxon>Pezizomycotina</taxon>
        <taxon>Sordariomycetes</taxon>
        <taxon>Hypocreomycetidae</taxon>
        <taxon>Glomerellales</taxon>
        <taxon>Plectosphaerellaceae</taxon>
        <taxon>Plectosphaerella</taxon>
    </lineage>
</organism>
<keyword evidence="3" id="KW-1185">Reference proteome</keyword>
<dbReference type="AlphaFoldDB" id="A0A8K0XA55"/>
<dbReference type="Proteomes" id="UP000813385">
    <property type="component" value="Unassembled WGS sequence"/>
</dbReference>
<name>A0A8K0XA55_9PEZI</name>
<proteinExistence type="predicted"/>
<sequence>MRIVAVSWRPPKAESVALKGGSYDDAILPVLDRTVENLLLLPHCMGLSVACPSKVCCGRPVAGVRHSRLLARNLDDIADSTPTTSPRLEAAGLFRVTNKKIRLFPSRLPTLSSLFPSYPRFPIWLDWTGLDMPPSSSKQVDALRSSFDLASLLPPGLKMSLLVWPTSRGTPGDLPCLLGLSWWQSLRFVLLAKPAGAASVAGCDDPRRANRPRAKAKKRCHSSRAGNP</sequence>
<dbReference type="EMBL" id="JAGPXD010000001">
    <property type="protein sequence ID" value="KAH7376488.1"/>
    <property type="molecule type" value="Genomic_DNA"/>
</dbReference>
<feature type="non-terminal residue" evidence="2">
    <location>
        <position position="228"/>
    </location>
</feature>
<evidence type="ECO:0000313" key="2">
    <source>
        <dbReference type="EMBL" id="KAH7376488.1"/>
    </source>
</evidence>